<dbReference type="HOGENOM" id="CLU_1897663_0_0_1"/>
<dbReference type="EMBL" id="CDHN01000007">
    <property type="protein sequence ID" value="CEJ94630.1"/>
    <property type="molecule type" value="Genomic_DNA"/>
</dbReference>
<dbReference type="AlphaFoldDB" id="A0A0A1TRD5"/>
<evidence type="ECO:0000313" key="2">
    <source>
        <dbReference type="Proteomes" id="UP000039046"/>
    </source>
</evidence>
<keyword evidence="2" id="KW-1185">Reference proteome</keyword>
<organism evidence="1 2">
    <name type="scientific">[Torrubiella] hemipterigena</name>
    <dbReference type="NCBI Taxonomy" id="1531966"/>
    <lineage>
        <taxon>Eukaryota</taxon>
        <taxon>Fungi</taxon>
        <taxon>Dikarya</taxon>
        <taxon>Ascomycota</taxon>
        <taxon>Pezizomycotina</taxon>
        <taxon>Sordariomycetes</taxon>
        <taxon>Hypocreomycetidae</taxon>
        <taxon>Hypocreales</taxon>
        <taxon>Clavicipitaceae</taxon>
        <taxon>Clavicipitaceae incertae sedis</taxon>
        <taxon>'Torrubiella' clade</taxon>
    </lineage>
</organism>
<evidence type="ECO:0000313" key="1">
    <source>
        <dbReference type="EMBL" id="CEJ94630.1"/>
    </source>
</evidence>
<proteinExistence type="predicted"/>
<dbReference type="Proteomes" id="UP000039046">
    <property type="component" value="Unassembled WGS sequence"/>
</dbReference>
<gene>
    <name evidence="1" type="ORF">VHEMI10149</name>
</gene>
<sequence>MAHTLGHHAVHHIGEWLIHGAPGASSTWDEITADYAGEARKCVNEILTEHPYVYFDFTDVSRGISKWITIGDEDELRIRYGKDSSNTEVLLIQGEYFEDIKRISATYKVVREMTGYNCKTYQFKRGEFVSTERE</sequence>
<reference evidence="1 2" key="1">
    <citation type="journal article" date="2015" name="Genome Announc.">
        <title>Draft Genome Sequence and Gene Annotation of the Entomopathogenic Fungus Verticillium hemipterigenum.</title>
        <authorList>
            <person name="Horn F."/>
            <person name="Habel A."/>
            <person name="Scharf D.H."/>
            <person name="Dworschak J."/>
            <person name="Brakhage A.A."/>
            <person name="Guthke R."/>
            <person name="Hertweck C."/>
            <person name="Linde J."/>
        </authorList>
    </citation>
    <scope>NUCLEOTIDE SEQUENCE [LARGE SCALE GENOMIC DNA]</scope>
</reference>
<accession>A0A0A1TRD5</accession>
<name>A0A0A1TRD5_9HYPO</name>
<protein>
    <submittedName>
        <fullName evidence="1">Uncharacterized protein</fullName>
    </submittedName>
</protein>